<evidence type="ECO:0000256" key="2">
    <source>
        <dbReference type="SAM" id="MobiDB-lite"/>
    </source>
</evidence>
<evidence type="ECO:0000259" key="3">
    <source>
        <dbReference type="PROSITE" id="PS51109"/>
    </source>
</evidence>
<gene>
    <name evidence="4" type="ORF">SDC9_205656</name>
</gene>
<evidence type="ECO:0000313" key="4">
    <source>
        <dbReference type="EMBL" id="MPN57960.1"/>
    </source>
</evidence>
<name>A0A645J4A1_9ZZZZ</name>
<feature type="compositionally biased region" description="Polar residues" evidence="2">
    <location>
        <begin position="68"/>
        <end position="88"/>
    </location>
</feature>
<sequence>MGERVVTYTGKVGHKITTYKKVYENGTLLSSEWFSDSTYKSTADEVSVGTGAAAKVSTTDDNKKAVTADSSQQTNAADEEITSPQNEPEQMDSIFGGSDSIIQ</sequence>
<dbReference type="PROSITE" id="PS51109">
    <property type="entry name" value="G5"/>
    <property type="match status" value="1"/>
</dbReference>
<dbReference type="Pfam" id="PF07501">
    <property type="entry name" value="G5"/>
    <property type="match status" value="1"/>
</dbReference>
<dbReference type="InterPro" id="IPR011098">
    <property type="entry name" value="G5_dom"/>
</dbReference>
<keyword evidence="1" id="KW-0732">Signal</keyword>
<proteinExistence type="predicted"/>
<protein>
    <recommendedName>
        <fullName evidence="3">G5 domain-containing protein</fullName>
    </recommendedName>
</protein>
<feature type="domain" description="G5" evidence="3">
    <location>
        <begin position="1"/>
        <end position="52"/>
    </location>
</feature>
<reference evidence="4" key="1">
    <citation type="submission" date="2019-08" db="EMBL/GenBank/DDBJ databases">
        <authorList>
            <person name="Kucharzyk K."/>
            <person name="Murdoch R.W."/>
            <person name="Higgins S."/>
            <person name="Loffler F."/>
        </authorList>
    </citation>
    <scope>NUCLEOTIDE SEQUENCE</scope>
</reference>
<organism evidence="4">
    <name type="scientific">bioreactor metagenome</name>
    <dbReference type="NCBI Taxonomy" id="1076179"/>
    <lineage>
        <taxon>unclassified sequences</taxon>
        <taxon>metagenomes</taxon>
        <taxon>ecological metagenomes</taxon>
    </lineage>
</organism>
<dbReference type="Gene3D" id="2.20.230.10">
    <property type="entry name" value="Resuscitation-promoting factor rpfb"/>
    <property type="match status" value="1"/>
</dbReference>
<comment type="caution">
    <text evidence="4">The sequence shown here is derived from an EMBL/GenBank/DDBJ whole genome shotgun (WGS) entry which is preliminary data.</text>
</comment>
<accession>A0A645J4A1</accession>
<dbReference type="EMBL" id="VSSQ01130147">
    <property type="protein sequence ID" value="MPN57960.1"/>
    <property type="molecule type" value="Genomic_DNA"/>
</dbReference>
<evidence type="ECO:0000256" key="1">
    <source>
        <dbReference type="ARBA" id="ARBA00022729"/>
    </source>
</evidence>
<dbReference type="AlphaFoldDB" id="A0A645J4A1"/>
<feature type="region of interest" description="Disordered" evidence="2">
    <location>
        <begin position="54"/>
        <end position="103"/>
    </location>
</feature>